<protein>
    <submittedName>
        <fullName evidence="3">Antibiotic biosynthesis monooxygenase</fullName>
        <ecNumber evidence="3">1.14.-.-</ecNumber>
    </submittedName>
</protein>
<accession>A0ABV3ATH5</accession>
<dbReference type="GO" id="GO:0004497">
    <property type="term" value="F:monooxygenase activity"/>
    <property type="evidence" value="ECO:0007669"/>
    <property type="project" value="UniProtKB-KW"/>
</dbReference>
<evidence type="ECO:0000313" key="3">
    <source>
        <dbReference type="EMBL" id="MEU6800304.1"/>
    </source>
</evidence>
<feature type="region of interest" description="Disordered" evidence="1">
    <location>
        <begin position="71"/>
        <end position="113"/>
    </location>
</feature>
<evidence type="ECO:0000313" key="4">
    <source>
        <dbReference type="Proteomes" id="UP001551189"/>
    </source>
</evidence>
<gene>
    <name evidence="3" type="ORF">ABZ931_04690</name>
</gene>
<name>A0ABV3ATH5_9ACTN</name>
<organism evidence="3 4">
    <name type="scientific">Streptomyces neyagawaensis</name>
    <dbReference type="NCBI Taxonomy" id="42238"/>
    <lineage>
        <taxon>Bacteria</taxon>
        <taxon>Bacillati</taxon>
        <taxon>Actinomycetota</taxon>
        <taxon>Actinomycetes</taxon>
        <taxon>Kitasatosporales</taxon>
        <taxon>Streptomycetaceae</taxon>
        <taxon>Streptomyces</taxon>
    </lineage>
</organism>
<dbReference type="Proteomes" id="UP001551189">
    <property type="component" value="Unassembled WGS sequence"/>
</dbReference>
<keyword evidence="3" id="KW-0560">Oxidoreductase</keyword>
<dbReference type="EMBL" id="JBEYXT010000012">
    <property type="protein sequence ID" value="MEU6800304.1"/>
    <property type="molecule type" value="Genomic_DNA"/>
</dbReference>
<evidence type="ECO:0000259" key="2">
    <source>
        <dbReference type="PROSITE" id="PS51725"/>
    </source>
</evidence>
<sequence length="113" mass="12465">MPSVVKINVLTVPAEQREVLEKRFASRAGVVESSDGFEWFELLRPVDGTDNYLVYTRWRDEASFQAWMEGPMKQAHQGGGGQPPADRPKPAASASTVWSFEVVQQTGPKNTGA</sequence>
<proteinExistence type="predicted"/>
<dbReference type="Gene3D" id="3.30.70.100">
    <property type="match status" value="1"/>
</dbReference>
<dbReference type="PANTHER" id="PTHR34474:SF2">
    <property type="entry name" value="SIGNAL TRANSDUCTION PROTEIN TRAP"/>
    <property type="match status" value="1"/>
</dbReference>
<dbReference type="Pfam" id="PF03992">
    <property type="entry name" value="ABM"/>
    <property type="match status" value="1"/>
</dbReference>
<keyword evidence="4" id="KW-1185">Reference proteome</keyword>
<reference evidence="3 4" key="1">
    <citation type="submission" date="2024-06" db="EMBL/GenBank/DDBJ databases">
        <title>The Natural Products Discovery Center: Release of the First 8490 Sequenced Strains for Exploring Actinobacteria Biosynthetic Diversity.</title>
        <authorList>
            <person name="Kalkreuter E."/>
            <person name="Kautsar S.A."/>
            <person name="Yang D."/>
            <person name="Bader C.D."/>
            <person name="Teijaro C.N."/>
            <person name="Fluegel L."/>
            <person name="Davis C.M."/>
            <person name="Simpson J.R."/>
            <person name="Lauterbach L."/>
            <person name="Steele A.D."/>
            <person name="Gui C."/>
            <person name="Meng S."/>
            <person name="Li G."/>
            <person name="Viehrig K."/>
            <person name="Ye F."/>
            <person name="Su P."/>
            <person name="Kiefer A.F."/>
            <person name="Nichols A."/>
            <person name="Cepeda A.J."/>
            <person name="Yan W."/>
            <person name="Fan B."/>
            <person name="Jiang Y."/>
            <person name="Adhikari A."/>
            <person name="Zheng C.-J."/>
            <person name="Schuster L."/>
            <person name="Cowan T.M."/>
            <person name="Smanski M.J."/>
            <person name="Chevrette M.G."/>
            <person name="De Carvalho L.P.S."/>
            <person name="Shen B."/>
        </authorList>
    </citation>
    <scope>NUCLEOTIDE SEQUENCE [LARGE SCALE GENOMIC DNA]</scope>
    <source>
        <strain evidence="3 4">NPDC046851</strain>
    </source>
</reference>
<feature type="compositionally biased region" description="Polar residues" evidence="1">
    <location>
        <begin position="93"/>
        <end position="113"/>
    </location>
</feature>
<dbReference type="InterPro" id="IPR011008">
    <property type="entry name" value="Dimeric_a/b-barrel"/>
</dbReference>
<evidence type="ECO:0000256" key="1">
    <source>
        <dbReference type="SAM" id="MobiDB-lite"/>
    </source>
</evidence>
<dbReference type="InterPro" id="IPR007138">
    <property type="entry name" value="ABM_dom"/>
</dbReference>
<dbReference type="SUPFAM" id="SSF54909">
    <property type="entry name" value="Dimeric alpha+beta barrel"/>
    <property type="match status" value="1"/>
</dbReference>
<keyword evidence="3" id="KW-0503">Monooxygenase</keyword>
<dbReference type="RefSeq" id="WP_359690848.1">
    <property type="nucleotide sequence ID" value="NZ_JBEYXT010000012.1"/>
</dbReference>
<dbReference type="InterPro" id="IPR050404">
    <property type="entry name" value="Heme-degrading_MO"/>
</dbReference>
<feature type="domain" description="ABM" evidence="2">
    <location>
        <begin position="4"/>
        <end position="97"/>
    </location>
</feature>
<dbReference type="PROSITE" id="PS51725">
    <property type="entry name" value="ABM"/>
    <property type="match status" value="1"/>
</dbReference>
<comment type="caution">
    <text evidence="3">The sequence shown here is derived from an EMBL/GenBank/DDBJ whole genome shotgun (WGS) entry which is preliminary data.</text>
</comment>
<dbReference type="EC" id="1.14.-.-" evidence="3"/>
<dbReference type="PANTHER" id="PTHR34474">
    <property type="entry name" value="SIGNAL TRANSDUCTION PROTEIN TRAP"/>
    <property type="match status" value="1"/>
</dbReference>